<proteinExistence type="inferred from homology"/>
<evidence type="ECO:0000256" key="3">
    <source>
        <dbReference type="ARBA" id="ARBA00022801"/>
    </source>
</evidence>
<dbReference type="Pfam" id="PF02601">
    <property type="entry name" value="Exonuc_VII_L"/>
    <property type="match status" value="1"/>
</dbReference>
<comment type="catalytic activity">
    <reaction evidence="5 6">
        <text>Exonucleolytic cleavage in either 5'- to 3'- or 3'- to 5'-direction to yield nucleoside 5'-phosphates.</text>
        <dbReference type="EC" id="3.1.11.6"/>
    </reaction>
</comment>
<sequence>MKMSSVHIYTVGEITGYIKRLMEENEVLEDIWVRGEVSNFKSPSRHLYFALKDKEALLSCIMFQDRVSNLNFTLENGLEVMARGSMGVYKPQGRYQLYVKEMLPVGRGALYLKFEQLKEELKEKGYFEMGHKIPLPFLPQRIGIVTSLEGAAIRDILTILDRRFPSIEIILAPCRVQGDDAAEEIAQAIRDLNDYGRIDVIIMGRGGGSFEDLFAFNEKIVADAIYESYIPLISAVGHQIDVTISDFVADEKAATPSVAAERIIPRKADLIDSLQNKEQRILQLINNYLGDSYSNLERIRNSFPFKQPYRQIEDFKQEVDEFERRIISSLIHKNNREKERFSNLCLHLKRTSPQKKIGLMREELERKKEKLESLKKTKLEKEKQRLSFWENRLRDLSPLSILKRGYSICFSYPEEEIITEYTQVKKGEKIKVKLHKGKIYSEVYEAKEENSEIRRGHEQT</sequence>
<feature type="domain" description="OB-fold nucleic acid binding" evidence="9">
    <location>
        <begin position="9"/>
        <end position="102"/>
    </location>
</feature>
<name>A0A523RQ00_UNCAE</name>
<comment type="similarity">
    <text evidence="5 6">Belongs to the XseA family.</text>
</comment>
<evidence type="ECO:0000313" key="11">
    <source>
        <dbReference type="Proteomes" id="UP000316360"/>
    </source>
</evidence>
<dbReference type="InterPro" id="IPR025824">
    <property type="entry name" value="OB-fold_nuc-bd_dom"/>
</dbReference>
<keyword evidence="1 5" id="KW-0963">Cytoplasm</keyword>
<comment type="subcellular location">
    <subcellularLocation>
        <location evidence="5 6">Cytoplasm</location>
    </subcellularLocation>
</comment>
<keyword evidence="3 5" id="KW-0378">Hydrolase</keyword>
<dbReference type="CDD" id="cd04489">
    <property type="entry name" value="ExoVII_LU_OBF"/>
    <property type="match status" value="1"/>
</dbReference>
<dbReference type="NCBIfam" id="TIGR00237">
    <property type="entry name" value="xseA"/>
    <property type="match status" value="1"/>
</dbReference>
<evidence type="ECO:0000256" key="1">
    <source>
        <dbReference type="ARBA" id="ARBA00022490"/>
    </source>
</evidence>
<evidence type="ECO:0000259" key="8">
    <source>
        <dbReference type="Pfam" id="PF02601"/>
    </source>
</evidence>
<comment type="subunit">
    <text evidence="5">Heterooligomer composed of large and small subunits.</text>
</comment>
<evidence type="ECO:0000256" key="6">
    <source>
        <dbReference type="RuleBase" id="RU004355"/>
    </source>
</evidence>
<feature type="coiled-coil region" evidence="7">
    <location>
        <begin position="357"/>
        <end position="384"/>
    </location>
</feature>
<dbReference type="InterPro" id="IPR020579">
    <property type="entry name" value="Exonuc_VII_lsu_C"/>
</dbReference>
<evidence type="ECO:0000256" key="4">
    <source>
        <dbReference type="ARBA" id="ARBA00022839"/>
    </source>
</evidence>
<comment type="caution">
    <text evidence="10">The sequence shown here is derived from an EMBL/GenBank/DDBJ whole genome shotgun (WGS) entry which is preliminary data.</text>
</comment>
<accession>A0A523RQ00</accession>
<dbReference type="GO" id="GO:0009318">
    <property type="term" value="C:exodeoxyribonuclease VII complex"/>
    <property type="evidence" value="ECO:0007669"/>
    <property type="project" value="UniProtKB-UniRule"/>
</dbReference>
<keyword evidence="7" id="KW-0175">Coiled coil</keyword>
<dbReference type="PANTHER" id="PTHR30008:SF0">
    <property type="entry name" value="EXODEOXYRIBONUCLEASE 7 LARGE SUBUNIT"/>
    <property type="match status" value="1"/>
</dbReference>
<evidence type="ECO:0000256" key="5">
    <source>
        <dbReference type="HAMAP-Rule" id="MF_00378"/>
    </source>
</evidence>
<dbReference type="AlphaFoldDB" id="A0A523RQ00"/>
<dbReference type="GO" id="GO:0008855">
    <property type="term" value="F:exodeoxyribonuclease VII activity"/>
    <property type="evidence" value="ECO:0007669"/>
    <property type="project" value="UniProtKB-UniRule"/>
</dbReference>
<dbReference type="GO" id="GO:0003676">
    <property type="term" value="F:nucleic acid binding"/>
    <property type="evidence" value="ECO:0007669"/>
    <property type="project" value="InterPro"/>
</dbReference>
<evidence type="ECO:0000256" key="7">
    <source>
        <dbReference type="SAM" id="Coils"/>
    </source>
</evidence>
<evidence type="ECO:0000256" key="2">
    <source>
        <dbReference type="ARBA" id="ARBA00022722"/>
    </source>
</evidence>
<reference evidence="10 11" key="1">
    <citation type="submission" date="2019-03" db="EMBL/GenBank/DDBJ databases">
        <title>Metabolic potential of uncultured bacteria and archaea associated with petroleum seepage in deep-sea sediments.</title>
        <authorList>
            <person name="Dong X."/>
            <person name="Hubert C."/>
        </authorList>
    </citation>
    <scope>NUCLEOTIDE SEQUENCE [LARGE SCALE GENOMIC DNA]</scope>
    <source>
        <strain evidence="10">E44_bin7</strain>
    </source>
</reference>
<dbReference type="EMBL" id="SOKJ01000398">
    <property type="protein sequence ID" value="TET07853.1"/>
    <property type="molecule type" value="Genomic_DNA"/>
</dbReference>
<evidence type="ECO:0000313" key="10">
    <source>
        <dbReference type="EMBL" id="TET07853.1"/>
    </source>
</evidence>
<keyword evidence="2 5" id="KW-0540">Nuclease</keyword>
<organism evidence="10 11">
    <name type="scientific">Aerophobetes bacterium</name>
    <dbReference type="NCBI Taxonomy" id="2030807"/>
    <lineage>
        <taxon>Bacteria</taxon>
        <taxon>Candidatus Aerophobota</taxon>
    </lineage>
</organism>
<comment type="function">
    <text evidence="5">Bidirectionally degrades single-stranded DNA into large acid-insoluble oligonucleotides, which are then degraded further into small acid-soluble oligonucleotides.</text>
</comment>
<dbReference type="HAMAP" id="MF_00378">
    <property type="entry name" value="Exonuc_7_L"/>
    <property type="match status" value="1"/>
</dbReference>
<dbReference type="GO" id="GO:0005737">
    <property type="term" value="C:cytoplasm"/>
    <property type="evidence" value="ECO:0007669"/>
    <property type="project" value="UniProtKB-SubCell"/>
</dbReference>
<protein>
    <recommendedName>
        <fullName evidence="5">Exodeoxyribonuclease 7 large subunit</fullName>
        <ecNumber evidence="5">3.1.11.6</ecNumber>
    </recommendedName>
    <alternativeName>
        <fullName evidence="5">Exodeoxyribonuclease VII large subunit</fullName>
        <shortName evidence="5">Exonuclease VII large subunit</shortName>
    </alternativeName>
</protein>
<keyword evidence="4 5" id="KW-0269">Exonuclease</keyword>
<dbReference type="InterPro" id="IPR003753">
    <property type="entry name" value="Exonuc_VII_L"/>
</dbReference>
<dbReference type="Pfam" id="PF13742">
    <property type="entry name" value="tRNA_anti_2"/>
    <property type="match status" value="1"/>
</dbReference>
<dbReference type="Proteomes" id="UP000316360">
    <property type="component" value="Unassembled WGS sequence"/>
</dbReference>
<gene>
    <name evidence="5" type="primary">xseA</name>
    <name evidence="10" type="ORF">E3J84_06940</name>
</gene>
<evidence type="ECO:0000259" key="9">
    <source>
        <dbReference type="Pfam" id="PF13742"/>
    </source>
</evidence>
<dbReference type="EC" id="3.1.11.6" evidence="5"/>
<dbReference type="GO" id="GO:0006308">
    <property type="term" value="P:DNA catabolic process"/>
    <property type="evidence" value="ECO:0007669"/>
    <property type="project" value="UniProtKB-UniRule"/>
</dbReference>
<feature type="domain" description="Exonuclease VII large subunit C-terminal" evidence="8">
    <location>
        <begin position="126"/>
        <end position="440"/>
    </location>
</feature>
<dbReference type="PANTHER" id="PTHR30008">
    <property type="entry name" value="EXODEOXYRIBONUCLEASE 7 LARGE SUBUNIT"/>
    <property type="match status" value="1"/>
</dbReference>